<feature type="domain" description="NAD-dependent epimerase/dehydratase" evidence="1">
    <location>
        <begin position="5"/>
        <end position="71"/>
    </location>
</feature>
<protein>
    <submittedName>
        <fullName evidence="2">2'-hydroxyisoflavone reductase</fullName>
    </submittedName>
</protein>
<dbReference type="SUPFAM" id="SSF51735">
    <property type="entry name" value="NAD(P)-binding Rossmann-fold domains"/>
    <property type="match status" value="1"/>
</dbReference>
<evidence type="ECO:0000259" key="1">
    <source>
        <dbReference type="Pfam" id="PF01370"/>
    </source>
</evidence>
<dbReference type="AlphaFoldDB" id="A0A239J1F6"/>
<dbReference type="PROSITE" id="PS51257">
    <property type="entry name" value="PROKAR_LIPOPROTEIN"/>
    <property type="match status" value="1"/>
</dbReference>
<dbReference type="PANTHER" id="PTHR43245">
    <property type="entry name" value="BIFUNCTIONAL POLYMYXIN RESISTANCE PROTEIN ARNA"/>
    <property type="match status" value="1"/>
</dbReference>
<sequence>MGARVLVIGGTGFIGSHVVAACVDRGHDVTVFSRGRRPVTPGAASIVGDRRRPGPATRADLETGWDTVIDTCAHTAVDMDVSQSIPAQRYLLLSTCGIYQAAGLSRIADESVPVNMHSVARGKVQCERRAALLPAQSLVVRLGVVTGPDDPSGRAAYWIDRALRGTGVLVPARPDQPVQLVDVRDVAGFLAAMVDSEHTGVVNVAGSITLFAEFIDLIRAAGHGESEFHWAPEQFVLARGVRPWQEVPLWLPTDHPFRAHLRTGTDRATQMGFVDRPLSATIADLISWYRTHRYRHPHWLTLDREQALLRSIGGS</sequence>
<accession>A0A239J1F6</accession>
<keyword evidence="3" id="KW-1185">Reference proteome</keyword>
<dbReference type="PANTHER" id="PTHR43245:SF13">
    <property type="entry name" value="UDP-D-APIOSE_UDP-D-XYLOSE SYNTHASE 2"/>
    <property type="match status" value="1"/>
</dbReference>
<dbReference type="EMBL" id="FZNR01000032">
    <property type="protein sequence ID" value="SNS99876.1"/>
    <property type="molecule type" value="Genomic_DNA"/>
</dbReference>
<gene>
    <name evidence="2" type="ORF">SAMN06264365_13231</name>
</gene>
<evidence type="ECO:0000313" key="2">
    <source>
        <dbReference type="EMBL" id="SNS99876.1"/>
    </source>
</evidence>
<dbReference type="InterPro" id="IPR001509">
    <property type="entry name" value="Epimerase_deHydtase"/>
</dbReference>
<proteinExistence type="predicted"/>
<dbReference type="InterPro" id="IPR036291">
    <property type="entry name" value="NAD(P)-bd_dom_sf"/>
</dbReference>
<dbReference type="Pfam" id="PF01370">
    <property type="entry name" value="Epimerase"/>
    <property type="match status" value="1"/>
</dbReference>
<dbReference type="InterPro" id="IPR050177">
    <property type="entry name" value="Lipid_A_modif_metabolic_enz"/>
</dbReference>
<reference evidence="2 3" key="1">
    <citation type="submission" date="2017-06" db="EMBL/GenBank/DDBJ databases">
        <authorList>
            <person name="Kim H.J."/>
            <person name="Triplett B.A."/>
        </authorList>
    </citation>
    <scope>NUCLEOTIDE SEQUENCE [LARGE SCALE GENOMIC DNA]</scope>
    <source>
        <strain evidence="2 3">DSM 43151</strain>
    </source>
</reference>
<dbReference type="Gene3D" id="3.40.50.720">
    <property type="entry name" value="NAD(P)-binding Rossmann-like Domain"/>
    <property type="match status" value="1"/>
</dbReference>
<dbReference type="OrthoDB" id="7941246at2"/>
<dbReference type="Proteomes" id="UP000198415">
    <property type="component" value="Unassembled WGS sequence"/>
</dbReference>
<organism evidence="2 3">
    <name type="scientific">Actinoplanes regularis</name>
    <dbReference type="NCBI Taxonomy" id="52697"/>
    <lineage>
        <taxon>Bacteria</taxon>
        <taxon>Bacillati</taxon>
        <taxon>Actinomycetota</taxon>
        <taxon>Actinomycetes</taxon>
        <taxon>Micromonosporales</taxon>
        <taxon>Micromonosporaceae</taxon>
        <taxon>Actinoplanes</taxon>
    </lineage>
</organism>
<evidence type="ECO:0000313" key="3">
    <source>
        <dbReference type="Proteomes" id="UP000198415"/>
    </source>
</evidence>
<name>A0A239J1F6_9ACTN</name>